<protein>
    <submittedName>
        <fullName evidence="5">FAD-dependent monooxygenase</fullName>
    </submittedName>
</protein>
<feature type="domain" description="FAD-binding" evidence="4">
    <location>
        <begin position="2"/>
        <end position="341"/>
    </location>
</feature>
<keyword evidence="3" id="KW-0274">FAD</keyword>
<keyword evidence="2" id="KW-0285">Flavoprotein</keyword>
<dbReference type="InterPro" id="IPR002938">
    <property type="entry name" value="FAD-bd"/>
</dbReference>
<evidence type="ECO:0000313" key="6">
    <source>
        <dbReference type="Proteomes" id="UP000662814"/>
    </source>
</evidence>
<name>A0ABX6YJ84_9MICO</name>
<dbReference type="RefSeq" id="WP_166985281.1">
    <property type="nucleotide sequence ID" value="NZ_CP061169.1"/>
</dbReference>
<dbReference type="Pfam" id="PF01494">
    <property type="entry name" value="FAD_binding_3"/>
    <property type="match status" value="1"/>
</dbReference>
<dbReference type="Gene3D" id="3.50.50.60">
    <property type="entry name" value="FAD/NAD(P)-binding domain"/>
    <property type="match status" value="1"/>
</dbReference>
<proteinExistence type="predicted"/>
<dbReference type="EMBL" id="CP061169">
    <property type="protein sequence ID" value="QPZ38876.1"/>
    <property type="molecule type" value="Genomic_DNA"/>
</dbReference>
<dbReference type="SUPFAM" id="SSF51905">
    <property type="entry name" value="FAD/NAD(P)-binding domain"/>
    <property type="match status" value="1"/>
</dbReference>
<dbReference type="GO" id="GO:0004497">
    <property type="term" value="F:monooxygenase activity"/>
    <property type="evidence" value="ECO:0007669"/>
    <property type="project" value="UniProtKB-KW"/>
</dbReference>
<dbReference type="InterPro" id="IPR036188">
    <property type="entry name" value="FAD/NAD-bd_sf"/>
</dbReference>
<reference evidence="5 6" key="1">
    <citation type="submission" date="2020-12" db="EMBL/GenBank/DDBJ databases">
        <title>Microbacterium sp. HY060.</title>
        <authorList>
            <person name="Zhou J."/>
        </authorList>
    </citation>
    <scope>NUCLEOTIDE SEQUENCE [LARGE SCALE GENOMIC DNA]</scope>
    <source>
        <strain evidence="5 6">HY60</strain>
    </source>
</reference>
<evidence type="ECO:0000259" key="4">
    <source>
        <dbReference type="Pfam" id="PF01494"/>
    </source>
</evidence>
<gene>
    <name evidence="5" type="ORF">HCR76_01865</name>
</gene>
<dbReference type="PRINTS" id="PR00420">
    <property type="entry name" value="RNGMNOXGNASE"/>
</dbReference>
<organism evidence="5 6">
    <name type="scientific">Paramicrobacterium chengjingii</name>
    <dbReference type="NCBI Taxonomy" id="2769067"/>
    <lineage>
        <taxon>Bacteria</taxon>
        <taxon>Bacillati</taxon>
        <taxon>Actinomycetota</taxon>
        <taxon>Actinomycetes</taxon>
        <taxon>Micrococcales</taxon>
        <taxon>Microbacteriaceae</taxon>
        <taxon>Paramicrobacterium</taxon>
    </lineage>
</organism>
<evidence type="ECO:0000256" key="2">
    <source>
        <dbReference type="ARBA" id="ARBA00022630"/>
    </source>
</evidence>
<dbReference type="Proteomes" id="UP000662814">
    <property type="component" value="Chromosome"/>
</dbReference>
<sequence length="504" mass="55206">MDTDVIVVGAGPTGLMLAAWLAELEIDAVIVDGKHEPTRESRAIGLQARSIEIYDQLGVADVVMQNVREAPAARPGYGRTMFNAVEFGSIGEGQTPYPQLYILEQSRNERILVDAMKVRGRDVEWGTTFVAIEEVDGGVSVRLIDDAGVERAITARYVVAADGASSPVRESQGIAFEGTTNDEIFCVIDAVGIEGLDDDAINIRPSESDMLLTFPMEGEKHARVITLVSDGADDDQDALEAAVRERIGTVFGVTWKSHTWFATYRVHHRVAERFRDGAVFLAGDAGHVHSPVGAQGMNTGLQDAHNLAFAFADVLNNGADDSILDRYETERMPVARHLIETTDRLFSFVTSPDPVARTLRRIGPRLLAPIITRVVPRTWVGNRGFGYLAQLRVRYPFSGSVHDDGSRDDIVGRRLPWTGRNFEALRSLRWQVHEYGTVNPSVVSALERELGCEVHVFAAAPDTPLVAGEFYLVRPDGYVVARAHASEAASTFAAELPNRRTLEG</sequence>
<accession>A0ABX6YJ84</accession>
<keyword evidence="5" id="KW-0503">Monooxygenase</keyword>
<evidence type="ECO:0000256" key="3">
    <source>
        <dbReference type="ARBA" id="ARBA00022827"/>
    </source>
</evidence>
<dbReference type="InterPro" id="IPR050641">
    <property type="entry name" value="RIFMO-like"/>
</dbReference>
<evidence type="ECO:0000313" key="5">
    <source>
        <dbReference type="EMBL" id="QPZ38876.1"/>
    </source>
</evidence>
<keyword evidence="5" id="KW-0560">Oxidoreductase</keyword>
<dbReference type="PANTHER" id="PTHR43004">
    <property type="entry name" value="TRK SYSTEM POTASSIUM UPTAKE PROTEIN"/>
    <property type="match status" value="1"/>
</dbReference>
<comment type="cofactor">
    <cofactor evidence="1">
        <name>FAD</name>
        <dbReference type="ChEBI" id="CHEBI:57692"/>
    </cofactor>
</comment>
<evidence type="ECO:0000256" key="1">
    <source>
        <dbReference type="ARBA" id="ARBA00001974"/>
    </source>
</evidence>
<keyword evidence="6" id="KW-1185">Reference proteome</keyword>
<dbReference type="PANTHER" id="PTHR43004:SF19">
    <property type="entry name" value="BINDING MONOOXYGENASE, PUTATIVE (JCVI)-RELATED"/>
    <property type="match status" value="1"/>
</dbReference>
<dbReference type="Gene3D" id="3.30.70.2450">
    <property type="match status" value="1"/>
</dbReference>